<dbReference type="InterPro" id="IPR036388">
    <property type="entry name" value="WH-like_DNA-bd_sf"/>
</dbReference>
<dbReference type="PANTHER" id="PTHR10948">
    <property type="entry name" value="TRANSPOSASE"/>
    <property type="match status" value="1"/>
</dbReference>
<evidence type="ECO:0000259" key="1">
    <source>
        <dbReference type="Pfam" id="PF13936"/>
    </source>
</evidence>
<dbReference type="Pfam" id="PF13936">
    <property type="entry name" value="HTH_38"/>
    <property type="match status" value="1"/>
</dbReference>
<name>A0A511QL74_9VIBR</name>
<dbReference type="SUPFAM" id="SSF46689">
    <property type="entry name" value="Homeodomain-like"/>
    <property type="match status" value="1"/>
</dbReference>
<proteinExistence type="predicted"/>
<comment type="caution">
    <text evidence="2">The sequence shown here is derived from an EMBL/GenBank/DDBJ whole genome shotgun (WGS) entry which is preliminary data.</text>
</comment>
<dbReference type="GO" id="GO:0005829">
    <property type="term" value="C:cytosol"/>
    <property type="evidence" value="ECO:0007669"/>
    <property type="project" value="TreeGrafter"/>
</dbReference>
<dbReference type="InterPro" id="IPR009057">
    <property type="entry name" value="Homeodomain-like_sf"/>
</dbReference>
<evidence type="ECO:0000313" key="2">
    <source>
        <dbReference type="EMBL" id="GEM77927.1"/>
    </source>
</evidence>
<dbReference type="Proteomes" id="UP000321113">
    <property type="component" value="Unassembled WGS sequence"/>
</dbReference>
<reference evidence="2 3" key="1">
    <citation type="submission" date="2019-07" db="EMBL/GenBank/DDBJ databases">
        <title>Whole genome shotgun sequence of Vibrio superstes NBRC 103154.</title>
        <authorList>
            <person name="Hosoyama A."/>
            <person name="Uohara A."/>
            <person name="Ohji S."/>
            <person name="Ichikawa N."/>
        </authorList>
    </citation>
    <scope>NUCLEOTIDE SEQUENCE [LARGE SCALE GENOMIC DNA]</scope>
    <source>
        <strain evidence="2 3">NBRC 103154</strain>
    </source>
</reference>
<dbReference type="InterPro" id="IPR051917">
    <property type="entry name" value="Transposase-Integrase"/>
</dbReference>
<dbReference type="GO" id="GO:0004803">
    <property type="term" value="F:transposase activity"/>
    <property type="evidence" value="ECO:0007669"/>
    <property type="project" value="TreeGrafter"/>
</dbReference>
<dbReference type="OrthoDB" id="9803231at2"/>
<feature type="domain" description="Transposase IS30-like HTH" evidence="1">
    <location>
        <begin position="2"/>
        <end position="44"/>
    </location>
</feature>
<keyword evidence="3" id="KW-1185">Reference proteome</keyword>
<accession>A0A511QL74</accession>
<dbReference type="Gene3D" id="1.10.10.10">
    <property type="entry name" value="Winged helix-like DNA-binding domain superfamily/Winged helix DNA-binding domain"/>
    <property type="match status" value="1"/>
</dbReference>
<evidence type="ECO:0000313" key="3">
    <source>
        <dbReference type="Proteomes" id="UP000321113"/>
    </source>
</evidence>
<protein>
    <recommendedName>
        <fullName evidence="1">Transposase IS30-like HTH domain-containing protein</fullName>
    </recommendedName>
</protein>
<dbReference type="InterPro" id="IPR025246">
    <property type="entry name" value="IS30-like_HTH"/>
</dbReference>
<dbReference type="RefSeq" id="WP_119008887.1">
    <property type="nucleotide sequence ID" value="NZ_BJXK01000001.1"/>
</dbReference>
<dbReference type="AlphaFoldDB" id="A0A511QL74"/>
<dbReference type="PANTHER" id="PTHR10948:SF23">
    <property type="entry name" value="TRANSPOSASE INSI FOR INSERTION SEQUENCE ELEMENT IS30A-RELATED"/>
    <property type="match status" value="1"/>
</dbReference>
<organism evidence="2 3">
    <name type="scientific">Vibrio superstes NBRC 103154</name>
    <dbReference type="NCBI Taxonomy" id="1219062"/>
    <lineage>
        <taxon>Bacteria</taxon>
        <taxon>Pseudomonadati</taxon>
        <taxon>Pseudomonadota</taxon>
        <taxon>Gammaproteobacteria</taxon>
        <taxon>Vibrionales</taxon>
        <taxon>Vibrionaceae</taxon>
        <taxon>Vibrio</taxon>
    </lineage>
</organism>
<sequence>MYQQLTEGKRVQIWALRKEGKTQTTIAKQLQIHKSTVSRELNRNSGPYGYEPKLAQNMASYRKKYHKDVMGKEYEELLLELSKQGFDTLKSQAFLHHHHPELTVEEVDLLLSRSGLFS</sequence>
<gene>
    <name evidence="2" type="ORF">VSU01S_01720</name>
</gene>
<dbReference type="EMBL" id="BJXK01000001">
    <property type="protein sequence ID" value="GEM77927.1"/>
    <property type="molecule type" value="Genomic_DNA"/>
</dbReference>
<dbReference type="GO" id="GO:0032196">
    <property type="term" value="P:transposition"/>
    <property type="evidence" value="ECO:0007669"/>
    <property type="project" value="TreeGrafter"/>
</dbReference>